<evidence type="ECO:0000256" key="3">
    <source>
        <dbReference type="ARBA" id="ARBA00023172"/>
    </source>
</evidence>
<dbReference type="Pfam" id="PF17293">
    <property type="entry name" value="Arm-DNA-bind_5"/>
    <property type="match status" value="1"/>
</dbReference>
<dbReference type="GO" id="GO:0015074">
    <property type="term" value="P:DNA integration"/>
    <property type="evidence" value="ECO:0007669"/>
    <property type="project" value="InterPro"/>
</dbReference>
<protein>
    <submittedName>
        <fullName evidence="5">Site-specific recombinase XerD</fullName>
    </submittedName>
</protein>
<dbReference type="CDD" id="cd01185">
    <property type="entry name" value="INTN1_C_like"/>
    <property type="match status" value="1"/>
</dbReference>
<evidence type="ECO:0000313" key="5">
    <source>
        <dbReference type="EMBL" id="RKS55870.1"/>
    </source>
</evidence>
<dbReference type="InterPro" id="IPR011010">
    <property type="entry name" value="DNA_brk_join_enz"/>
</dbReference>
<dbReference type="GO" id="GO:0006310">
    <property type="term" value="P:DNA recombination"/>
    <property type="evidence" value="ECO:0007669"/>
    <property type="project" value="UniProtKB-KW"/>
</dbReference>
<accession>A0A495PZB4</accession>
<gene>
    <name evidence="5" type="ORF">BC962_0843</name>
</gene>
<dbReference type="Pfam" id="PF00589">
    <property type="entry name" value="Phage_integrase"/>
    <property type="match status" value="1"/>
</dbReference>
<feature type="domain" description="Tyr recombinase" evidence="4">
    <location>
        <begin position="216"/>
        <end position="391"/>
    </location>
</feature>
<keyword evidence="6" id="KW-1185">Reference proteome</keyword>
<dbReference type="GO" id="GO:0003677">
    <property type="term" value="F:DNA binding"/>
    <property type="evidence" value="ECO:0007669"/>
    <property type="project" value="UniProtKB-KW"/>
</dbReference>
<dbReference type="InterPro" id="IPR035386">
    <property type="entry name" value="Arm-DNA-bind_5"/>
</dbReference>
<evidence type="ECO:0000256" key="2">
    <source>
        <dbReference type="ARBA" id="ARBA00023125"/>
    </source>
</evidence>
<keyword evidence="3" id="KW-0233">DNA recombination</keyword>
<organism evidence="5 6">
    <name type="scientific">Gillisia mitskevichiae</name>
    <dbReference type="NCBI Taxonomy" id="270921"/>
    <lineage>
        <taxon>Bacteria</taxon>
        <taxon>Pseudomonadati</taxon>
        <taxon>Bacteroidota</taxon>
        <taxon>Flavobacteriia</taxon>
        <taxon>Flavobacteriales</taxon>
        <taxon>Flavobacteriaceae</taxon>
        <taxon>Gillisia</taxon>
    </lineage>
</organism>
<dbReference type="AlphaFoldDB" id="A0A495PZB4"/>
<proteinExistence type="inferred from homology"/>
<dbReference type="InterPro" id="IPR002104">
    <property type="entry name" value="Integrase_catalytic"/>
</dbReference>
<dbReference type="Gene3D" id="1.10.443.10">
    <property type="entry name" value="Intergrase catalytic core"/>
    <property type="match status" value="1"/>
</dbReference>
<keyword evidence="2" id="KW-0238">DNA-binding</keyword>
<dbReference type="PROSITE" id="PS51898">
    <property type="entry name" value="TYR_RECOMBINASE"/>
    <property type="match status" value="1"/>
</dbReference>
<comment type="similarity">
    <text evidence="1">Belongs to the 'phage' integrase family.</text>
</comment>
<reference evidence="5 6" key="1">
    <citation type="submission" date="2018-10" db="EMBL/GenBank/DDBJ databases">
        <title>Genomic Encyclopedia of Archaeal and Bacterial Type Strains, Phase II (KMG-II): from individual species to whole genera.</title>
        <authorList>
            <person name="Goeker M."/>
        </authorList>
    </citation>
    <scope>NUCLEOTIDE SEQUENCE [LARGE SCALE GENOMIC DNA]</scope>
    <source>
        <strain evidence="5 6">DSM 19839</strain>
    </source>
</reference>
<evidence type="ECO:0000313" key="6">
    <source>
        <dbReference type="Proteomes" id="UP000276282"/>
    </source>
</evidence>
<dbReference type="Gene3D" id="1.10.150.130">
    <property type="match status" value="1"/>
</dbReference>
<dbReference type="EMBL" id="RBLG01000001">
    <property type="protein sequence ID" value="RKS55870.1"/>
    <property type="molecule type" value="Genomic_DNA"/>
</dbReference>
<dbReference type="InterPro" id="IPR050090">
    <property type="entry name" value="Tyrosine_recombinase_XerCD"/>
</dbReference>
<comment type="caution">
    <text evidence="5">The sequence shown here is derived from an EMBL/GenBank/DDBJ whole genome shotgun (WGS) entry which is preliminary data.</text>
</comment>
<dbReference type="OrthoDB" id="1098628at2"/>
<evidence type="ECO:0000259" key="4">
    <source>
        <dbReference type="PROSITE" id="PS51898"/>
    </source>
</evidence>
<dbReference type="Pfam" id="PF13102">
    <property type="entry name" value="Phage_int_SAM_5"/>
    <property type="match status" value="1"/>
</dbReference>
<dbReference type="InterPro" id="IPR025269">
    <property type="entry name" value="SAM-like_dom"/>
</dbReference>
<dbReference type="InterPro" id="IPR013762">
    <property type="entry name" value="Integrase-like_cat_sf"/>
</dbReference>
<dbReference type="RefSeq" id="WP_121344619.1">
    <property type="nucleotide sequence ID" value="NZ_RBLG01000001.1"/>
</dbReference>
<dbReference type="Proteomes" id="UP000276282">
    <property type="component" value="Unassembled WGS sequence"/>
</dbReference>
<name>A0A495PZB4_9FLAO</name>
<evidence type="ECO:0000256" key="1">
    <source>
        <dbReference type="ARBA" id="ARBA00008857"/>
    </source>
</evidence>
<dbReference type="PANTHER" id="PTHR30349">
    <property type="entry name" value="PHAGE INTEGRASE-RELATED"/>
    <property type="match status" value="1"/>
</dbReference>
<dbReference type="SUPFAM" id="SSF56349">
    <property type="entry name" value="DNA breaking-rejoining enzymes"/>
    <property type="match status" value="1"/>
</dbReference>
<dbReference type="PANTHER" id="PTHR30349:SF64">
    <property type="entry name" value="PROPHAGE INTEGRASE INTD-RELATED"/>
    <property type="match status" value="1"/>
</dbReference>
<dbReference type="InterPro" id="IPR010998">
    <property type="entry name" value="Integrase_recombinase_N"/>
</dbReference>
<sequence>MKILFLTQNSKLNKRGTTPIRCRITIAKTRKEFSTSIFINPEYWDKDKQKVLDETENHKTVNSQLSLIKQKLGQAFLMLQIQDKPFDVEDVYRIYCGEDTKKEMGVIAVYVEHNNYYKKLVGKDLKKVSWQKFENTKGHLQTFIKLKYKQRDIKLNKLKFQFIKDFEYYLRTEKEMQQSTINKTIQRFKKLIYFAIAQEYLDRNPFLMHKPKAVKTEVVYLTQTELSHLQNKGMDNKRLEEVRDCFIFCCYTGLAFKEMSNLRDEHIVKGKNKKNWIRLKRQKTNKTISVPLLPMAQKILDKYNDQLTTGKVLPSKTNAHFNAYLKEIAGLCEFKINLTHHIARKTFATTVLLLNDVPMEVVSKLLGHSRIGITQAHYGQILEEKVQDEMEKLSNKLN</sequence>